<dbReference type="PROSITE" id="PS51375">
    <property type="entry name" value="PPR"/>
    <property type="match status" value="1"/>
</dbReference>
<comment type="caution">
    <text evidence="3">The sequence shown here is derived from an EMBL/GenBank/DDBJ whole genome shotgun (WGS) entry which is preliminary data.</text>
</comment>
<reference evidence="3 4" key="1">
    <citation type="journal article" date="2021" name="Nat. Plants">
        <title>The Taxus genome provides insights into paclitaxel biosynthesis.</title>
        <authorList>
            <person name="Xiong X."/>
            <person name="Gou J."/>
            <person name="Liao Q."/>
            <person name="Li Y."/>
            <person name="Zhou Q."/>
            <person name="Bi G."/>
            <person name="Li C."/>
            <person name="Du R."/>
            <person name="Wang X."/>
            <person name="Sun T."/>
            <person name="Guo L."/>
            <person name="Liang H."/>
            <person name="Lu P."/>
            <person name="Wu Y."/>
            <person name="Zhang Z."/>
            <person name="Ro D.K."/>
            <person name="Shang Y."/>
            <person name="Huang S."/>
            <person name="Yan J."/>
        </authorList>
    </citation>
    <scope>NUCLEOTIDE SEQUENCE [LARGE SCALE GENOMIC DNA]</scope>
    <source>
        <strain evidence="3">Ta-2019</strain>
    </source>
</reference>
<feature type="repeat" description="PPR" evidence="2">
    <location>
        <begin position="20"/>
        <end position="54"/>
    </location>
</feature>
<evidence type="ECO:0008006" key="5">
    <source>
        <dbReference type="Google" id="ProtNLM"/>
    </source>
</evidence>
<protein>
    <recommendedName>
        <fullName evidence="5">Pentatricopeptide repeat-containing protein</fullName>
    </recommendedName>
</protein>
<name>A0AA38CAT8_TAXCH</name>
<keyword evidence="1" id="KW-0677">Repeat</keyword>
<organism evidence="3 4">
    <name type="scientific">Taxus chinensis</name>
    <name type="common">Chinese yew</name>
    <name type="synonym">Taxus wallichiana var. chinensis</name>
    <dbReference type="NCBI Taxonomy" id="29808"/>
    <lineage>
        <taxon>Eukaryota</taxon>
        <taxon>Viridiplantae</taxon>
        <taxon>Streptophyta</taxon>
        <taxon>Embryophyta</taxon>
        <taxon>Tracheophyta</taxon>
        <taxon>Spermatophyta</taxon>
        <taxon>Pinopsida</taxon>
        <taxon>Pinidae</taxon>
        <taxon>Conifers II</taxon>
        <taxon>Cupressales</taxon>
        <taxon>Taxaceae</taxon>
        <taxon>Taxus</taxon>
    </lineage>
</organism>
<dbReference type="Gene3D" id="1.25.40.10">
    <property type="entry name" value="Tetratricopeptide repeat domain"/>
    <property type="match status" value="1"/>
</dbReference>
<dbReference type="InterPro" id="IPR002885">
    <property type="entry name" value="PPR_rpt"/>
</dbReference>
<accession>A0AA38CAT8</accession>
<evidence type="ECO:0000256" key="2">
    <source>
        <dbReference type="PROSITE-ProRule" id="PRU00708"/>
    </source>
</evidence>
<evidence type="ECO:0000313" key="4">
    <source>
        <dbReference type="Proteomes" id="UP000824469"/>
    </source>
</evidence>
<keyword evidence="4" id="KW-1185">Reference proteome</keyword>
<evidence type="ECO:0000256" key="1">
    <source>
        <dbReference type="ARBA" id="ARBA00022737"/>
    </source>
</evidence>
<dbReference type="InterPro" id="IPR011990">
    <property type="entry name" value="TPR-like_helical_dom_sf"/>
</dbReference>
<dbReference type="Proteomes" id="UP000824469">
    <property type="component" value="Unassembled WGS sequence"/>
</dbReference>
<dbReference type="AlphaFoldDB" id="A0AA38CAT8"/>
<feature type="non-terminal residue" evidence="3">
    <location>
        <position position="1"/>
    </location>
</feature>
<dbReference type="EMBL" id="JAHRHJ020000010">
    <property type="protein sequence ID" value="KAH9296940.1"/>
    <property type="molecule type" value="Genomic_DNA"/>
</dbReference>
<dbReference type="Pfam" id="PF13041">
    <property type="entry name" value="PPR_2"/>
    <property type="match status" value="1"/>
</dbReference>
<gene>
    <name evidence="3" type="ORF">KI387_028622</name>
</gene>
<evidence type="ECO:0000313" key="3">
    <source>
        <dbReference type="EMBL" id="KAH9296940.1"/>
    </source>
</evidence>
<proteinExistence type="predicted"/>
<sequence>GVQEKIGTLNDEVIVQIGPDTGVFNAILNAFVIGGHMERAECLIGEIGLFGVRPDVLTYNIMVKLYARAEREELLVGVLERYWGKISNPAVLPSIL</sequence>